<dbReference type="InterPro" id="IPR053238">
    <property type="entry name" value="RING-H2_zinc_finger"/>
</dbReference>
<keyword evidence="9" id="KW-1133">Transmembrane helix</keyword>
<keyword evidence="12" id="KW-1185">Reference proteome</keyword>
<keyword evidence="4 8" id="KW-0863">Zinc-finger</keyword>
<evidence type="ECO:0000313" key="11">
    <source>
        <dbReference type="EMBL" id="WJZ82711.1"/>
    </source>
</evidence>
<evidence type="ECO:0000313" key="12">
    <source>
        <dbReference type="Proteomes" id="UP001227230"/>
    </source>
</evidence>
<dbReference type="SMART" id="SM00184">
    <property type="entry name" value="RING"/>
    <property type="match status" value="1"/>
</dbReference>
<feature type="domain" description="RING-type" evidence="10">
    <location>
        <begin position="99"/>
        <end position="141"/>
    </location>
</feature>
<keyword evidence="9" id="KW-0472">Membrane</keyword>
<evidence type="ECO:0000256" key="4">
    <source>
        <dbReference type="ARBA" id="ARBA00022771"/>
    </source>
</evidence>
<comment type="similarity">
    <text evidence="7">Belongs to the RING-type zinc finger family. ATL subfamily.</text>
</comment>
<dbReference type="Gene3D" id="3.30.40.10">
    <property type="entry name" value="Zinc/RING finger domain, C3HC4 (zinc finger)"/>
    <property type="match status" value="1"/>
</dbReference>
<name>A0ABY9BIV6_VITVI</name>
<keyword evidence="5" id="KW-0833">Ubl conjugation pathway</keyword>
<evidence type="ECO:0000256" key="9">
    <source>
        <dbReference type="SAM" id="Phobius"/>
    </source>
</evidence>
<dbReference type="EC" id="2.3.2.27" evidence="2"/>
<sequence>MSTTSVHHTHPDAYAPPITVILTVILLVFFFLGFFSVYFCRCFMGNLSHTWLGRSPSGTHGPGGSSAVHGLDPSIIDSFPTFVYSTVKDYREQKYGLECAICLSEFEDDDMLRLLTVCYHVFHHDCIDLWLGSHNTCPVCRRSLDVPLKSLEKSPANNNTMQDIDENESLDDECSIAIKDGDEECRGGSSTGGATNAHGLQIVENKEGKFSRSHSTGHSIAWTKGEEDKHTLILPEHVKAKITRGHNWSCTTFGDYSRYRNKGKGGVGEVSGFSGSNEDNV</sequence>
<evidence type="ECO:0000256" key="2">
    <source>
        <dbReference type="ARBA" id="ARBA00012483"/>
    </source>
</evidence>
<evidence type="ECO:0000256" key="1">
    <source>
        <dbReference type="ARBA" id="ARBA00000900"/>
    </source>
</evidence>
<reference evidence="11 12" key="1">
    <citation type="journal article" date="2023" name="Hortic Res">
        <title>The complete reference genome for grapevine (Vitis vinifera L.) genetics and breeding.</title>
        <authorList>
            <person name="Shi X."/>
            <person name="Cao S."/>
            <person name="Wang X."/>
            <person name="Huang S."/>
            <person name="Wang Y."/>
            <person name="Liu Z."/>
            <person name="Liu W."/>
            <person name="Leng X."/>
            <person name="Peng Y."/>
            <person name="Wang N."/>
            <person name="Wang Y."/>
            <person name="Ma Z."/>
            <person name="Xu X."/>
            <person name="Zhang F."/>
            <person name="Xue H."/>
            <person name="Zhong H."/>
            <person name="Wang Y."/>
            <person name="Zhang K."/>
            <person name="Velt A."/>
            <person name="Avia K."/>
            <person name="Holtgrawe D."/>
            <person name="Grimplet J."/>
            <person name="Matus J.T."/>
            <person name="Ware D."/>
            <person name="Wu X."/>
            <person name="Wang H."/>
            <person name="Liu C."/>
            <person name="Fang Y."/>
            <person name="Rustenholz C."/>
            <person name="Cheng Z."/>
            <person name="Xiao H."/>
            <person name="Zhou Y."/>
        </authorList>
    </citation>
    <scope>NUCLEOTIDE SEQUENCE [LARGE SCALE GENOMIC DNA]</scope>
    <source>
        <strain evidence="12">cv. Pinot noir / PN40024</strain>
        <tissue evidence="11">Leaf</tissue>
    </source>
</reference>
<dbReference type="PROSITE" id="PS50089">
    <property type="entry name" value="ZF_RING_2"/>
    <property type="match status" value="1"/>
</dbReference>
<dbReference type="Pfam" id="PF13639">
    <property type="entry name" value="zf-RING_2"/>
    <property type="match status" value="1"/>
</dbReference>
<proteinExistence type="inferred from homology"/>
<evidence type="ECO:0000259" key="10">
    <source>
        <dbReference type="PROSITE" id="PS50089"/>
    </source>
</evidence>
<dbReference type="InterPro" id="IPR001841">
    <property type="entry name" value="Znf_RING"/>
</dbReference>
<evidence type="ECO:0000256" key="5">
    <source>
        <dbReference type="ARBA" id="ARBA00022786"/>
    </source>
</evidence>
<dbReference type="EMBL" id="CP126649">
    <property type="protein sequence ID" value="WJZ82711.1"/>
    <property type="molecule type" value="Genomic_DNA"/>
</dbReference>
<organism evidence="11 12">
    <name type="scientific">Vitis vinifera</name>
    <name type="common">Grape</name>
    <dbReference type="NCBI Taxonomy" id="29760"/>
    <lineage>
        <taxon>Eukaryota</taxon>
        <taxon>Viridiplantae</taxon>
        <taxon>Streptophyta</taxon>
        <taxon>Embryophyta</taxon>
        <taxon>Tracheophyta</taxon>
        <taxon>Spermatophyta</taxon>
        <taxon>Magnoliopsida</taxon>
        <taxon>eudicotyledons</taxon>
        <taxon>Gunneridae</taxon>
        <taxon>Pentapetalae</taxon>
        <taxon>rosids</taxon>
        <taxon>Vitales</taxon>
        <taxon>Vitaceae</taxon>
        <taxon>Viteae</taxon>
        <taxon>Vitis</taxon>
    </lineage>
</organism>
<keyword evidence="9" id="KW-0812">Transmembrane</keyword>
<dbReference type="PANTHER" id="PTHR14155">
    <property type="entry name" value="RING FINGER DOMAIN-CONTAINING"/>
    <property type="match status" value="1"/>
</dbReference>
<gene>
    <name evidence="11" type="ORF">VitviT2T_002445</name>
</gene>
<evidence type="ECO:0000256" key="6">
    <source>
        <dbReference type="ARBA" id="ARBA00022833"/>
    </source>
</evidence>
<evidence type="ECO:0000256" key="8">
    <source>
        <dbReference type="PROSITE-ProRule" id="PRU00175"/>
    </source>
</evidence>
<comment type="catalytic activity">
    <reaction evidence="1">
        <text>S-ubiquitinyl-[E2 ubiquitin-conjugating enzyme]-L-cysteine + [acceptor protein]-L-lysine = [E2 ubiquitin-conjugating enzyme]-L-cysteine + N(6)-ubiquitinyl-[acceptor protein]-L-lysine.</text>
        <dbReference type="EC" id="2.3.2.27"/>
    </reaction>
</comment>
<dbReference type="CDD" id="cd16461">
    <property type="entry name" value="RING-H2_EL5-like"/>
    <property type="match status" value="1"/>
</dbReference>
<keyword evidence="6" id="KW-0862">Zinc</keyword>
<dbReference type="SUPFAM" id="SSF57850">
    <property type="entry name" value="RING/U-box"/>
    <property type="match status" value="1"/>
</dbReference>
<dbReference type="PANTHER" id="PTHR14155:SF521">
    <property type="entry name" value="RING-H2 FINGER PROTEIN ATL30"/>
    <property type="match status" value="1"/>
</dbReference>
<evidence type="ECO:0000256" key="3">
    <source>
        <dbReference type="ARBA" id="ARBA00022723"/>
    </source>
</evidence>
<keyword evidence="3" id="KW-0479">Metal-binding</keyword>
<dbReference type="Proteomes" id="UP001227230">
    <property type="component" value="Chromosome 2"/>
</dbReference>
<protein>
    <recommendedName>
        <fullName evidence="2">RING-type E3 ubiquitin transferase</fullName>
        <ecNumber evidence="2">2.3.2.27</ecNumber>
    </recommendedName>
</protein>
<evidence type="ECO:0000256" key="7">
    <source>
        <dbReference type="ARBA" id="ARBA00024209"/>
    </source>
</evidence>
<accession>A0ABY9BIV6</accession>
<feature type="transmembrane region" description="Helical" evidence="9">
    <location>
        <begin position="20"/>
        <end position="40"/>
    </location>
</feature>
<dbReference type="InterPro" id="IPR013083">
    <property type="entry name" value="Znf_RING/FYVE/PHD"/>
</dbReference>